<organism evidence="1 2">
    <name type="scientific">Paraglomus brasilianum</name>
    <dbReference type="NCBI Taxonomy" id="144538"/>
    <lineage>
        <taxon>Eukaryota</taxon>
        <taxon>Fungi</taxon>
        <taxon>Fungi incertae sedis</taxon>
        <taxon>Mucoromycota</taxon>
        <taxon>Glomeromycotina</taxon>
        <taxon>Glomeromycetes</taxon>
        <taxon>Paraglomerales</taxon>
        <taxon>Paraglomeraceae</taxon>
        <taxon>Paraglomus</taxon>
    </lineage>
</organism>
<comment type="caution">
    <text evidence="1">The sequence shown here is derived from an EMBL/GenBank/DDBJ whole genome shotgun (WGS) entry which is preliminary data.</text>
</comment>
<name>A0A9N9H6U0_9GLOM</name>
<evidence type="ECO:0000313" key="1">
    <source>
        <dbReference type="EMBL" id="CAG8651542.1"/>
    </source>
</evidence>
<sequence length="45" mass="5044">SFFIVMVASHPWSRELEYQANGWSALGRVIGGDMETPMVWFGAVI</sequence>
<evidence type="ECO:0000313" key="2">
    <source>
        <dbReference type="Proteomes" id="UP000789739"/>
    </source>
</evidence>
<proteinExistence type="predicted"/>
<protein>
    <submittedName>
        <fullName evidence="1">1456_t:CDS:1</fullName>
    </submittedName>
</protein>
<dbReference type="AlphaFoldDB" id="A0A9N9H6U0"/>
<gene>
    <name evidence="1" type="ORF">PBRASI_LOCUS10292</name>
</gene>
<reference evidence="1" key="1">
    <citation type="submission" date="2021-06" db="EMBL/GenBank/DDBJ databases">
        <authorList>
            <person name="Kallberg Y."/>
            <person name="Tangrot J."/>
            <person name="Rosling A."/>
        </authorList>
    </citation>
    <scope>NUCLEOTIDE SEQUENCE</scope>
    <source>
        <strain evidence="1">BR232B</strain>
    </source>
</reference>
<dbReference type="Proteomes" id="UP000789739">
    <property type="component" value="Unassembled WGS sequence"/>
</dbReference>
<keyword evidence="2" id="KW-1185">Reference proteome</keyword>
<feature type="non-terminal residue" evidence="1">
    <location>
        <position position="45"/>
    </location>
</feature>
<dbReference type="EMBL" id="CAJVPI010002923">
    <property type="protein sequence ID" value="CAG8651542.1"/>
    <property type="molecule type" value="Genomic_DNA"/>
</dbReference>
<accession>A0A9N9H6U0</accession>